<comment type="caution">
    <text evidence="1">The sequence shown here is derived from an EMBL/GenBank/DDBJ whole genome shotgun (WGS) entry which is preliminary data.</text>
</comment>
<reference evidence="1 2" key="2">
    <citation type="journal article" date="2022" name="Mol. Ecol. Resour.">
        <title>The genomes of chicory, endive, great burdock and yacon provide insights into Asteraceae paleo-polyploidization history and plant inulin production.</title>
        <authorList>
            <person name="Fan W."/>
            <person name="Wang S."/>
            <person name="Wang H."/>
            <person name="Wang A."/>
            <person name="Jiang F."/>
            <person name="Liu H."/>
            <person name="Zhao H."/>
            <person name="Xu D."/>
            <person name="Zhang Y."/>
        </authorList>
    </citation>
    <scope>NUCLEOTIDE SEQUENCE [LARGE SCALE GENOMIC DNA]</scope>
    <source>
        <strain evidence="2">cv. Niubang</strain>
    </source>
</reference>
<organism evidence="1 2">
    <name type="scientific">Arctium lappa</name>
    <name type="common">Greater burdock</name>
    <name type="synonym">Lappa major</name>
    <dbReference type="NCBI Taxonomy" id="4217"/>
    <lineage>
        <taxon>Eukaryota</taxon>
        <taxon>Viridiplantae</taxon>
        <taxon>Streptophyta</taxon>
        <taxon>Embryophyta</taxon>
        <taxon>Tracheophyta</taxon>
        <taxon>Spermatophyta</taxon>
        <taxon>Magnoliopsida</taxon>
        <taxon>eudicotyledons</taxon>
        <taxon>Gunneridae</taxon>
        <taxon>Pentapetalae</taxon>
        <taxon>asterids</taxon>
        <taxon>campanulids</taxon>
        <taxon>Asterales</taxon>
        <taxon>Asteraceae</taxon>
        <taxon>Carduoideae</taxon>
        <taxon>Cardueae</taxon>
        <taxon>Arctiinae</taxon>
        <taxon>Arctium</taxon>
    </lineage>
</organism>
<protein>
    <submittedName>
        <fullName evidence="1">Uncharacterized protein</fullName>
    </submittedName>
</protein>
<sequence>MGHRDLKPQNLLVEKEKGNFGDCLLFLPRVMLMSAHTKSTRHEIAAHMAWLRFILICEFVDDEEKETEVKDEPVGDNSTSSFPESNVNPVAVIEFGSIGRHETVNDMHDDDVINVPDVVNGVMKPACVTDSDNPERNVDGSHGGRSSDKMSCPEVEDIEGVQSDEIPTSSAEGSVSDALDVQNEEAEVLAYNFLIRIPRFKDEMFRDQIRSAQVQVDEKTRLRDAIRHETLCLKDEKQFIREIKQLKTLRDQLASKMGSQDEVQQALDQKDQNVERMKTLRKELDSLKDKVSKAEAAVIAVGKKYDEESRRERELQAQFRAADDVRQKAYAHLNSLKKQTYDKNKNFRLYKEDVMAARDFASRGDKDALHRLCANQEAFMEQWNNNVEFRNEYISRS</sequence>
<reference evidence="2" key="1">
    <citation type="journal article" date="2022" name="Mol. Ecol. Resour.">
        <title>The genomes of chicory, endive, great burdock and yacon provide insights into Asteraceae palaeo-polyploidization history and plant inulin production.</title>
        <authorList>
            <person name="Fan W."/>
            <person name="Wang S."/>
            <person name="Wang H."/>
            <person name="Wang A."/>
            <person name="Jiang F."/>
            <person name="Liu H."/>
            <person name="Zhao H."/>
            <person name="Xu D."/>
            <person name="Zhang Y."/>
        </authorList>
    </citation>
    <scope>NUCLEOTIDE SEQUENCE [LARGE SCALE GENOMIC DNA]</scope>
    <source>
        <strain evidence="2">cv. Niubang</strain>
    </source>
</reference>
<evidence type="ECO:0000313" key="2">
    <source>
        <dbReference type="Proteomes" id="UP001055879"/>
    </source>
</evidence>
<name>A0ACB9BA00_ARCLA</name>
<dbReference type="EMBL" id="CM042052">
    <property type="protein sequence ID" value="KAI3718933.1"/>
    <property type="molecule type" value="Genomic_DNA"/>
</dbReference>
<proteinExistence type="predicted"/>
<evidence type="ECO:0000313" key="1">
    <source>
        <dbReference type="EMBL" id="KAI3718933.1"/>
    </source>
</evidence>
<dbReference type="Proteomes" id="UP001055879">
    <property type="component" value="Linkage Group LG06"/>
</dbReference>
<keyword evidence="2" id="KW-1185">Reference proteome</keyword>
<gene>
    <name evidence="1" type="ORF">L6452_19818</name>
</gene>
<accession>A0ACB9BA00</accession>